<proteinExistence type="predicted"/>
<accession>K1SW28</accession>
<comment type="caution">
    <text evidence="1">The sequence shown here is derived from an EMBL/GenBank/DDBJ whole genome shotgun (WGS) entry which is preliminary data.</text>
</comment>
<sequence length="75" mass="8358">MDIKNKNRKPKIKGQLRRNQLITTMGAGSIVDLKNASVIIAGIETWENSNDIEDLKVNNIRLQNLLGKIISDATI</sequence>
<dbReference type="EMBL" id="AJWZ01009398">
    <property type="protein sequence ID" value="EKC51436.1"/>
    <property type="molecule type" value="Genomic_DNA"/>
</dbReference>
<dbReference type="AlphaFoldDB" id="K1SW28"/>
<reference evidence="1" key="1">
    <citation type="journal article" date="2013" name="Environ. Microbiol.">
        <title>Microbiota from the distal guts of lean and obese adolescents exhibit partial functional redundancy besides clear differences in community structure.</title>
        <authorList>
            <person name="Ferrer M."/>
            <person name="Ruiz A."/>
            <person name="Lanza F."/>
            <person name="Haange S.B."/>
            <person name="Oberbach A."/>
            <person name="Till H."/>
            <person name="Bargiela R."/>
            <person name="Campoy C."/>
            <person name="Segura M.T."/>
            <person name="Richter M."/>
            <person name="von Bergen M."/>
            <person name="Seifert J."/>
            <person name="Suarez A."/>
        </authorList>
    </citation>
    <scope>NUCLEOTIDE SEQUENCE</scope>
</reference>
<evidence type="ECO:0000313" key="1">
    <source>
        <dbReference type="EMBL" id="EKC51436.1"/>
    </source>
</evidence>
<gene>
    <name evidence="1" type="ORF">OBE_13609</name>
</gene>
<protein>
    <submittedName>
        <fullName evidence="1">Uncharacterized protein</fullName>
    </submittedName>
</protein>
<name>K1SW28_9ZZZZ</name>
<organism evidence="1">
    <name type="scientific">human gut metagenome</name>
    <dbReference type="NCBI Taxonomy" id="408170"/>
    <lineage>
        <taxon>unclassified sequences</taxon>
        <taxon>metagenomes</taxon>
        <taxon>organismal metagenomes</taxon>
    </lineage>
</organism>